<protein>
    <submittedName>
        <fullName evidence="1">YdeI/OmpD-associated family protein</fullName>
    </submittedName>
</protein>
<proteinExistence type="predicted"/>
<evidence type="ECO:0000313" key="2">
    <source>
        <dbReference type="Proteomes" id="UP000515344"/>
    </source>
</evidence>
<dbReference type="KEGG" id="lacs:H4075_14005"/>
<dbReference type="Pfam" id="PF13376">
    <property type="entry name" value="OmdA"/>
    <property type="match status" value="1"/>
</dbReference>
<accession>A0A7G5XCI8</accession>
<name>A0A7G5XCI8_9BACT</name>
<evidence type="ECO:0000313" key="1">
    <source>
        <dbReference type="EMBL" id="QNA43191.1"/>
    </source>
</evidence>
<organism evidence="1 2">
    <name type="scientific">Lacibacter sediminis</name>
    <dbReference type="NCBI Taxonomy" id="2760713"/>
    <lineage>
        <taxon>Bacteria</taxon>
        <taxon>Pseudomonadati</taxon>
        <taxon>Bacteroidota</taxon>
        <taxon>Chitinophagia</taxon>
        <taxon>Chitinophagales</taxon>
        <taxon>Chitinophagaceae</taxon>
        <taxon>Lacibacter</taxon>
    </lineage>
</organism>
<reference evidence="2" key="1">
    <citation type="submission" date="2020-08" db="EMBL/GenBank/DDBJ databases">
        <title>Lacibacter sp. S13-6-6 genome sequencing.</title>
        <authorList>
            <person name="Jin L."/>
        </authorList>
    </citation>
    <scope>NUCLEOTIDE SEQUENCE [LARGE SCALE GENOMIC DNA]</scope>
    <source>
        <strain evidence="2">S13-6-6</strain>
    </source>
</reference>
<sequence length="163" mass="18299">MKMARAYTIQKFGTGYMHYIELGSEDVQRLTADGNKRVVCKMNNKLEIHAAIMKTKEGMYYVMIAAKYLKQLNLTINSKVTVAIEIDKTALQFNVPEEFAEVMATDSKAKEVFDHLTAGNKRGLIALVNMVKSSDKKIERALLIAEKLKAGITSPQKIMARKP</sequence>
<dbReference type="RefSeq" id="WP_182801456.1">
    <property type="nucleotide sequence ID" value="NZ_CP060007.1"/>
</dbReference>
<keyword evidence="2" id="KW-1185">Reference proteome</keyword>
<dbReference type="AlphaFoldDB" id="A0A7G5XCI8"/>
<gene>
    <name evidence="1" type="ORF">H4075_14005</name>
</gene>
<dbReference type="Proteomes" id="UP000515344">
    <property type="component" value="Chromosome"/>
</dbReference>
<dbReference type="InterPro" id="IPR015018">
    <property type="entry name" value="DUF1905"/>
</dbReference>
<dbReference type="Pfam" id="PF08922">
    <property type="entry name" value="DUF1905"/>
    <property type="match status" value="1"/>
</dbReference>
<dbReference type="EMBL" id="CP060007">
    <property type="protein sequence ID" value="QNA43191.1"/>
    <property type="molecule type" value="Genomic_DNA"/>
</dbReference>